<dbReference type="RefSeq" id="WP_148338644.1">
    <property type="nucleotide sequence ID" value="NZ_LR699119.1"/>
</dbReference>
<accession>A0A5E4PEI1</accession>
<dbReference type="CDD" id="cd00038">
    <property type="entry name" value="CAP_ED"/>
    <property type="match status" value="1"/>
</dbReference>
<dbReference type="Pfam" id="PF00027">
    <property type="entry name" value="cNMP_binding"/>
    <property type="match status" value="1"/>
</dbReference>
<dbReference type="Proteomes" id="UP000324194">
    <property type="component" value="Chromosome 1"/>
</dbReference>
<dbReference type="InterPro" id="IPR018490">
    <property type="entry name" value="cNMP-bd_dom_sf"/>
</dbReference>
<dbReference type="GO" id="GO:0005249">
    <property type="term" value="F:voltage-gated potassium channel activity"/>
    <property type="evidence" value="ECO:0007669"/>
    <property type="project" value="TreeGrafter"/>
</dbReference>
<dbReference type="InterPro" id="IPR000595">
    <property type="entry name" value="cNMP-bd_dom"/>
</dbReference>
<dbReference type="EMBL" id="LR699119">
    <property type="protein sequence ID" value="VVC75380.1"/>
    <property type="molecule type" value="Genomic_DNA"/>
</dbReference>
<dbReference type="Gene3D" id="2.60.120.10">
    <property type="entry name" value="Jelly Rolls"/>
    <property type="match status" value="1"/>
</dbReference>
<dbReference type="PANTHER" id="PTHR45689:SF5">
    <property type="entry name" value="I[[H]] CHANNEL, ISOFORM E"/>
    <property type="match status" value="1"/>
</dbReference>
<dbReference type="GO" id="GO:0003254">
    <property type="term" value="P:regulation of membrane depolarization"/>
    <property type="evidence" value="ECO:0007669"/>
    <property type="project" value="TreeGrafter"/>
</dbReference>
<dbReference type="SUPFAM" id="SSF51206">
    <property type="entry name" value="cAMP-binding domain-like"/>
    <property type="match status" value="1"/>
</dbReference>
<dbReference type="GO" id="GO:0035725">
    <property type="term" value="P:sodium ion transmembrane transport"/>
    <property type="evidence" value="ECO:0007669"/>
    <property type="project" value="TreeGrafter"/>
</dbReference>
<dbReference type="InterPro" id="IPR051413">
    <property type="entry name" value="K/Na_HCN_channel"/>
</dbReference>
<evidence type="ECO:0000313" key="3">
    <source>
        <dbReference type="Proteomes" id="UP000324194"/>
    </source>
</evidence>
<dbReference type="KEGG" id="asip:AQUSIP_06700"/>
<evidence type="ECO:0000313" key="2">
    <source>
        <dbReference type="EMBL" id="VVC75380.1"/>
    </source>
</evidence>
<dbReference type="PROSITE" id="PS50042">
    <property type="entry name" value="CNMP_BINDING_3"/>
    <property type="match status" value="1"/>
</dbReference>
<proteinExistence type="predicted"/>
<reference evidence="2 3" key="1">
    <citation type="submission" date="2019-08" db="EMBL/GenBank/DDBJ databases">
        <authorList>
            <person name="Guy L."/>
        </authorList>
    </citation>
    <scope>NUCLEOTIDE SEQUENCE [LARGE SCALE GENOMIC DNA]</scope>
    <source>
        <strain evidence="2 3">SGT-108</strain>
    </source>
</reference>
<feature type="domain" description="Cyclic nucleotide-binding" evidence="1">
    <location>
        <begin position="22"/>
        <end position="128"/>
    </location>
</feature>
<evidence type="ECO:0000259" key="1">
    <source>
        <dbReference type="PROSITE" id="PS50042"/>
    </source>
</evidence>
<dbReference type="InterPro" id="IPR014710">
    <property type="entry name" value="RmlC-like_jellyroll"/>
</dbReference>
<dbReference type="SMART" id="SM00100">
    <property type="entry name" value="cNMP"/>
    <property type="match status" value="1"/>
</dbReference>
<organism evidence="2 3">
    <name type="scientific">Aquicella siphonis</name>
    <dbReference type="NCBI Taxonomy" id="254247"/>
    <lineage>
        <taxon>Bacteria</taxon>
        <taxon>Pseudomonadati</taxon>
        <taxon>Pseudomonadota</taxon>
        <taxon>Gammaproteobacteria</taxon>
        <taxon>Legionellales</taxon>
        <taxon>Coxiellaceae</taxon>
        <taxon>Aquicella</taxon>
    </lineage>
</organism>
<name>A0A5E4PEI1_9COXI</name>
<dbReference type="AlphaFoldDB" id="A0A5E4PEI1"/>
<dbReference type="OrthoDB" id="6881322at2"/>
<dbReference type="GO" id="GO:0098855">
    <property type="term" value="C:HCN channel complex"/>
    <property type="evidence" value="ECO:0007669"/>
    <property type="project" value="TreeGrafter"/>
</dbReference>
<dbReference type="PANTHER" id="PTHR45689">
    <property type="entry name" value="I[[H]] CHANNEL, ISOFORM E"/>
    <property type="match status" value="1"/>
</dbReference>
<keyword evidence="3" id="KW-1185">Reference proteome</keyword>
<sequence>MGNFIDLLLKDDSFKKSVKFSYIKVHPDEQILEEGKMHSSLYLIKSGTLRIVVNSVSGDNPIIHPGIAHLGQGEIVGEFTFIDNSPASADVFANTEAELIEIDIDSFRKYLDSHPDMGYKIFFEILKIFVHRYRRTNKTILHLLEWGIKVQQSSQ</sequence>
<gene>
    <name evidence="2" type="ORF">AQUSIP_06700</name>
</gene>
<protein>
    <recommendedName>
        <fullName evidence="1">Cyclic nucleotide-binding domain-containing protein</fullName>
    </recommendedName>
</protein>